<name>A0A1N6WIK3_9FLAO</name>
<evidence type="ECO:0000313" key="2">
    <source>
        <dbReference type="Proteomes" id="UP000186953"/>
    </source>
</evidence>
<protein>
    <submittedName>
        <fullName evidence="1">Uncharacterized protein</fullName>
    </submittedName>
</protein>
<organism evidence="1 2">
    <name type="scientific">Maribacter ulvicola</name>
    <dbReference type="NCBI Taxonomy" id="228959"/>
    <lineage>
        <taxon>Bacteria</taxon>
        <taxon>Pseudomonadati</taxon>
        <taxon>Bacteroidota</taxon>
        <taxon>Flavobacteriia</taxon>
        <taxon>Flavobacteriales</taxon>
        <taxon>Flavobacteriaceae</taxon>
        <taxon>Maribacter</taxon>
    </lineage>
</organism>
<dbReference type="EMBL" id="FTMA01000004">
    <property type="protein sequence ID" value="SIQ89901.1"/>
    <property type="molecule type" value="Genomic_DNA"/>
</dbReference>
<gene>
    <name evidence="1" type="ORF">SAMN05421797_104100</name>
</gene>
<sequence>MVSTIPPNEKYSPFLNTVVFGINLQKNETTKNNSDSPKNMFRKYTGLLVVTLCRCSILSKIKGSSIFFVVALPVAVWYSPCLSK</sequence>
<dbReference type="AlphaFoldDB" id="A0A1N6WIK3"/>
<proteinExistence type="predicted"/>
<keyword evidence="2" id="KW-1185">Reference proteome</keyword>
<accession>A0A1N6WIK3</accession>
<dbReference type="Proteomes" id="UP000186953">
    <property type="component" value="Unassembled WGS sequence"/>
</dbReference>
<reference evidence="2" key="1">
    <citation type="submission" date="2017-01" db="EMBL/GenBank/DDBJ databases">
        <authorList>
            <person name="Varghese N."/>
            <person name="Submissions S."/>
        </authorList>
    </citation>
    <scope>NUCLEOTIDE SEQUENCE [LARGE SCALE GENOMIC DNA]</scope>
    <source>
        <strain evidence="2">DSM 15366</strain>
    </source>
</reference>
<evidence type="ECO:0000313" key="1">
    <source>
        <dbReference type="EMBL" id="SIQ89901.1"/>
    </source>
</evidence>